<evidence type="ECO:0000313" key="1">
    <source>
        <dbReference type="EMBL" id="ERN06303.1"/>
    </source>
</evidence>
<organism evidence="1 2">
    <name type="scientific">Amborella trichopoda</name>
    <dbReference type="NCBI Taxonomy" id="13333"/>
    <lineage>
        <taxon>Eukaryota</taxon>
        <taxon>Viridiplantae</taxon>
        <taxon>Streptophyta</taxon>
        <taxon>Embryophyta</taxon>
        <taxon>Tracheophyta</taxon>
        <taxon>Spermatophyta</taxon>
        <taxon>Magnoliopsida</taxon>
        <taxon>Amborellales</taxon>
        <taxon>Amborellaceae</taxon>
        <taxon>Amborella</taxon>
    </lineage>
</organism>
<reference evidence="2" key="1">
    <citation type="journal article" date="2013" name="Science">
        <title>The Amborella genome and the evolution of flowering plants.</title>
        <authorList>
            <consortium name="Amborella Genome Project"/>
        </authorList>
    </citation>
    <scope>NUCLEOTIDE SEQUENCE [LARGE SCALE GENOMIC DNA]</scope>
</reference>
<evidence type="ECO:0008006" key="3">
    <source>
        <dbReference type="Google" id="ProtNLM"/>
    </source>
</evidence>
<dbReference type="AlphaFoldDB" id="W1PEC5"/>
<proteinExistence type="predicted"/>
<dbReference type="KEGG" id="atr:18434495"/>
<evidence type="ECO:0000313" key="2">
    <source>
        <dbReference type="Proteomes" id="UP000017836"/>
    </source>
</evidence>
<dbReference type="Proteomes" id="UP000017836">
    <property type="component" value="Unassembled WGS sequence"/>
</dbReference>
<dbReference type="SUPFAM" id="SSF50978">
    <property type="entry name" value="WD40 repeat-like"/>
    <property type="match status" value="1"/>
</dbReference>
<name>W1PEC5_AMBTC</name>
<dbReference type="HOGENOM" id="CLU_065890_0_0_1"/>
<sequence length="357" mass="39195">MLQVKSLRKALIPPSLLMDPSPANLQSTRLALHVNEDASSCSVYVASGCCVYNVVISMEDTMVTRGKESLLIPVPAQTIRASLVKRCPHRTEIQSIALADTQCDMGMILGTVDSFGHVIISRLDPSNEDVERLTFTTLPQDFGVGESSWAGICFCPSRWSTAAVARSFCKSIDIYDQDIHLQTLRTLWHPASICFLQSLSYEYENSSILAVAEGCQLTIWDLRTKHNGGCVERVSGSLGHPFYAVCSSSSGTVAIGGADRTVTIYDSRKWTALSRWVNCSKYEITGLAFSSFDPDHIYVQGVDYEVCCGKWQGNEKAFSFRGDSNWLGFSKCSKMDVLAGWCESGNIFVADVKGPID</sequence>
<dbReference type="OMA" id="CLQRICG"/>
<accession>W1PEC5</accession>
<keyword evidence="2" id="KW-1185">Reference proteome</keyword>
<dbReference type="InterPro" id="IPR015943">
    <property type="entry name" value="WD40/YVTN_repeat-like_dom_sf"/>
</dbReference>
<dbReference type="PANTHER" id="PTHR47467:SF1">
    <property type="entry name" value="WD40 REPEAT-CONTAINING PROTEIN"/>
    <property type="match status" value="1"/>
</dbReference>
<dbReference type="eggNOG" id="ENOG502QVYF">
    <property type="taxonomic scope" value="Eukaryota"/>
</dbReference>
<gene>
    <name evidence="1" type="ORF">AMTR_s00016p00228200</name>
</gene>
<dbReference type="EMBL" id="KI393908">
    <property type="protein sequence ID" value="ERN06303.1"/>
    <property type="molecule type" value="Genomic_DNA"/>
</dbReference>
<protein>
    <recommendedName>
        <fullName evidence="3">Anaphase-promoting complex subunit 4 WD40 domain-containing protein</fullName>
    </recommendedName>
</protein>
<dbReference type="InterPro" id="IPR036322">
    <property type="entry name" value="WD40_repeat_dom_sf"/>
</dbReference>
<dbReference type="Gramene" id="ERN06303">
    <property type="protein sequence ID" value="ERN06303"/>
    <property type="gene ID" value="AMTR_s00016p00228200"/>
</dbReference>
<dbReference type="OrthoDB" id="1879717at2759"/>
<dbReference type="PANTHER" id="PTHR47467">
    <property type="entry name" value="OS01G0867200 PROTEIN"/>
    <property type="match status" value="1"/>
</dbReference>
<dbReference type="Gene3D" id="2.130.10.10">
    <property type="entry name" value="YVTN repeat-like/Quinoprotein amine dehydrogenase"/>
    <property type="match status" value="1"/>
</dbReference>